<keyword evidence="3" id="KW-1185">Reference proteome</keyword>
<feature type="non-terminal residue" evidence="2">
    <location>
        <position position="82"/>
    </location>
</feature>
<feature type="region of interest" description="Disordered" evidence="1">
    <location>
        <begin position="1"/>
        <end position="82"/>
    </location>
</feature>
<organism evidence="2 3">
    <name type="scientific">Venturia inaequalis</name>
    <name type="common">Apple scab fungus</name>
    <dbReference type="NCBI Taxonomy" id="5025"/>
    <lineage>
        <taxon>Eukaryota</taxon>
        <taxon>Fungi</taxon>
        <taxon>Dikarya</taxon>
        <taxon>Ascomycota</taxon>
        <taxon>Pezizomycotina</taxon>
        <taxon>Dothideomycetes</taxon>
        <taxon>Pleosporomycetidae</taxon>
        <taxon>Venturiales</taxon>
        <taxon>Venturiaceae</taxon>
        <taxon>Venturia</taxon>
    </lineage>
</organism>
<comment type="caution">
    <text evidence="2">The sequence shown here is derived from an EMBL/GenBank/DDBJ whole genome shotgun (WGS) entry which is preliminary data.</text>
</comment>
<dbReference type="Proteomes" id="UP000490939">
    <property type="component" value="Unassembled WGS sequence"/>
</dbReference>
<gene>
    <name evidence="2" type="ORF">EG327_009523</name>
</gene>
<sequence length="82" mass="8911">KSGYKDPDVESNFEEPEIELGQLEAKDDASRPVETPKAQELSMLPVQLPKPPKLEPRAPSLPPIVETPANASPAVQKAKKVL</sequence>
<evidence type="ECO:0000256" key="1">
    <source>
        <dbReference type="SAM" id="MobiDB-lite"/>
    </source>
</evidence>
<feature type="non-terminal residue" evidence="2">
    <location>
        <position position="1"/>
    </location>
</feature>
<dbReference type="EMBL" id="WNWR01006387">
    <property type="protein sequence ID" value="KAE9961040.1"/>
    <property type="molecule type" value="Genomic_DNA"/>
</dbReference>
<reference evidence="2 3" key="1">
    <citation type="submission" date="2019-07" db="EMBL/GenBank/DDBJ databases">
        <title>Venturia inaequalis Genome Resource.</title>
        <authorList>
            <person name="Lichtner F.J."/>
        </authorList>
    </citation>
    <scope>NUCLEOTIDE SEQUENCE [LARGE SCALE GENOMIC DNA]</scope>
    <source>
        <strain evidence="2 3">DMI_063113</strain>
    </source>
</reference>
<proteinExistence type="predicted"/>
<protein>
    <submittedName>
        <fullName evidence="2">Uncharacterized protein</fullName>
    </submittedName>
</protein>
<evidence type="ECO:0000313" key="3">
    <source>
        <dbReference type="Proteomes" id="UP000490939"/>
    </source>
</evidence>
<name>A0A8H3U0M6_VENIN</name>
<evidence type="ECO:0000313" key="2">
    <source>
        <dbReference type="EMBL" id="KAE9961040.1"/>
    </source>
</evidence>
<accession>A0A8H3U0M6</accession>
<dbReference type="AlphaFoldDB" id="A0A8H3U0M6"/>
<feature type="compositionally biased region" description="Acidic residues" evidence="1">
    <location>
        <begin position="9"/>
        <end position="18"/>
    </location>
</feature>